<sequence length="158" mass="17482">MRGNNPRGRGRSSSGSSYGSSSNSPILQRGGMSLINLNSKNSQSTASSSVHLEDTPENNPLYTQLQEYLSQKQSDTFASIAKEEIDDSKSFEKEYGISPQKGIVADNSVRYIARKISVQDGDKEAMINNYLEEVKRSLLLNITQYEKSDIEVRPAKAL</sequence>
<name>A0A9J5YXQ0_SOLCO</name>
<organism evidence="2 3">
    <name type="scientific">Solanum commersonii</name>
    <name type="common">Commerson's wild potato</name>
    <name type="synonym">Commerson's nightshade</name>
    <dbReference type="NCBI Taxonomy" id="4109"/>
    <lineage>
        <taxon>Eukaryota</taxon>
        <taxon>Viridiplantae</taxon>
        <taxon>Streptophyta</taxon>
        <taxon>Embryophyta</taxon>
        <taxon>Tracheophyta</taxon>
        <taxon>Spermatophyta</taxon>
        <taxon>Magnoliopsida</taxon>
        <taxon>eudicotyledons</taxon>
        <taxon>Gunneridae</taxon>
        <taxon>Pentapetalae</taxon>
        <taxon>asterids</taxon>
        <taxon>lamiids</taxon>
        <taxon>Solanales</taxon>
        <taxon>Solanaceae</taxon>
        <taxon>Solanoideae</taxon>
        <taxon>Solaneae</taxon>
        <taxon>Solanum</taxon>
    </lineage>
</organism>
<protein>
    <submittedName>
        <fullName evidence="2">Uncharacterized protein</fullName>
    </submittedName>
</protein>
<evidence type="ECO:0000313" key="2">
    <source>
        <dbReference type="EMBL" id="KAG5605483.1"/>
    </source>
</evidence>
<feature type="region of interest" description="Disordered" evidence="1">
    <location>
        <begin position="1"/>
        <end position="59"/>
    </location>
</feature>
<dbReference type="EMBL" id="JACXVP010000005">
    <property type="protein sequence ID" value="KAG5605483.1"/>
    <property type="molecule type" value="Genomic_DNA"/>
</dbReference>
<comment type="caution">
    <text evidence="2">The sequence shown here is derived from an EMBL/GenBank/DDBJ whole genome shotgun (WGS) entry which is preliminary data.</text>
</comment>
<feature type="compositionally biased region" description="Low complexity" evidence="1">
    <location>
        <begin position="39"/>
        <end position="49"/>
    </location>
</feature>
<reference evidence="2 3" key="1">
    <citation type="submission" date="2020-09" db="EMBL/GenBank/DDBJ databases">
        <title>De no assembly of potato wild relative species, Solanum commersonii.</title>
        <authorList>
            <person name="Cho K."/>
        </authorList>
    </citation>
    <scope>NUCLEOTIDE SEQUENCE [LARGE SCALE GENOMIC DNA]</scope>
    <source>
        <strain evidence="2">LZ3.2</strain>
        <tissue evidence="2">Leaf</tissue>
    </source>
</reference>
<evidence type="ECO:0000313" key="3">
    <source>
        <dbReference type="Proteomes" id="UP000824120"/>
    </source>
</evidence>
<accession>A0A9J5YXQ0</accession>
<feature type="compositionally biased region" description="Low complexity" evidence="1">
    <location>
        <begin position="1"/>
        <end position="24"/>
    </location>
</feature>
<gene>
    <name evidence="2" type="ORF">H5410_026975</name>
</gene>
<dbReference type="AlphaFoldDB" id="A0A9J5YXQ0"/>
<dbReference type="Proteomes" id="UP000824120">
    <property type="component" value="Chromosome 5"/>
</dbReference>
<keyword evidence="3" id="KW-1185">Reference proteome</keyword>
<dbReference type="OrthoDB" id="1743486at2759"/>
<proteinExistence type="predicted"/>
<evidence type="ECO:0000256" key="1">
    <source>
        <dbReference type="SAM" id="MobiDB-lite"/>
    </source>
</evidence>